<feature type="region of interest" description="Disordered" evidence="1">
    <location>
        <begin position="655"/>
        <end position="704"/>
    </location>
</feature>
<dbReference type="PANTHER" id="PTHR21705:SF11">
    <property type="entry name" value="FHIP FAMILY PROTEIN CG3558"/>
    <property type="match status" value="1"/>
</dbReference>
<name>A0A9W8E8N5_9FUNG</name>
<gene>
    <name evidence="2" type="ORF">IWQ62_001817</name>
</gene>
<feature type="region of interest" description="Disordered" evidence="1">
    <location>
        <begin position="77"/>
        <end position="123"/>
    </location>
</feature>
<feature type="compositionally biased region" description="Polar residues" evidence="1">
    <location>
        <begin position="344"/>
        <end position="362"/>
    </location>
</feature>
<evidence type="ECO:0000313" key="2">
    <source>
        <dbReference type="EMBL" id="KAJ1967504.1"/>
    </source>
</evidence>
<organism evidence="2 3">
    <name type="scientific">Dispira parvispora</name>
    <dbReference type="NCBI Taxonomy" id="1520584"/>
    <lineage>
        <taxon>Eukaryota</taxon>
        <taxon>Fungi</taxon>
        <taxon>Fungi incertae sedis</taxon>
        <taxon>Zoopagomycota</taxon>
        <taxon>Kickxellomycotina</taxon>
        <taxon>Dimargaritomycetes</taxon>
        <taxon>Dimargaritales</taxon>
        <taxon>Dimargaritaceae</taxon>
        <taxon>Dispira</taxon>
    </lineage>
</organism>
<feature type="region of interest" description="Disordered" evidence="1">
    <location>
        <begin position="248"/>
        <end position="276"/>
    </location>
</feature>
<dbReference type="InterPro" id="IPR019384">
    <property type="entry name" value="FHIP"/>
</dbReference>
<feature type="compositionally biased region" description="Basic and acidic residues" evidence="1">
    <location>
        <begin position="491"/>
        <end position="501"/>
    </location>
</feature>
<feature type="region of interest" description="Disordered" evidence="1">
    <location>
        <begin position="947"/>
        <end position="991"/>
    </location>
</feature>
<dbReference type="PANTHER" id="PTHR21705">
    <property type="entry name" value="RAI16 PROTEIN-RELATED"/>
    <property type="match status" value="1"/>
</dbReference>
<evidence type="ECO:0000256" key="1">
    <source>
        <dbReference type="SAM" id="MobiDB-lite"/>
    </source>
</evidence>
<feature type="region of interest" description="Disordered" evidence="1">
    <location>
        <begin position="334"/>
        <end position="362"/>
    </location>
</feature>
<feature type="region of interest" description="Disordered" evidence="1">
    <location>
        <begin position="1032"/>
        <end position="1064"/>
    </location>
</feature>
<feature type="region of interest" description="Disordered" evidence="1">
    <location>
        <begin position="1304"/>
        <end position="1325"/>
    </location>
</feature>
<keyword evidence="3" id="KW-1185">Reference proteome</keyword>
<comment type="caution">
    <text evidence="2">The sequence shown here is derived from an EMBL/GenBank/DDBJ whole genome shotgun (WGS) entry which is preliminary data.</text>
</comment>
<feature type="compositionally biased region" description="Polar residues" evidence="1">
    <location>
        <begin position="1414"/>
        <end position="1427"/>
    </location>
</feature>
<dbReference type="EMBL" id="JANBPY010000327">
    <property type="protein sequence ID" value="KAJ1967504.1"/>
    <property type="molecule type" value="Genomic_DNA"/>
</dbReference>
<accession>A0A9W8E8N5</accession>
<dbReference type="Proteomes" id="UP001150925">
    <property type="component" value="Unassembled WGS sequence"/>
</dbReference>
<protein>
    <submittedName>
        <fullName evidence="2">Uncharacterized protein</fullName>
    </submittedName>
</protein>
<dbReference type="InterPro" id="IPR045668">
    <property type="entry name" value="FHIP_KELAA_motif"/>
</dbReference>
<proteinExistence type="predicted"/>
<feature type="compositionally biased region" description="Low complexity" evidence="1">
    <location>
        <begin position="100"/>
        <end position="110"/>
    </location>
</feature>
<feature type="compositionally biased region" description="Low complexity" evidence="1">
    <location>
        <begin position="442"/>
        <end position="456"/>
    </location>
</feature>
<feature type="compositionally biased region" description="Low complexity" evidence="1">
    <location>
        <begin position="957"/>
        <end position="987"/>
    </location>
</feature>
<reference evidence="2" key="1">
    <citation type="submission" date="2022-07" db="EMBL/GenBank/DDBJ databases">
        <title>Phylogenomic reconstructions and comparative analyses of Kickxellomycotina fungi.</title>
        <authorList>
            <person name="Reynolds N.K."/>
            <person name="Stajich J.E."/>
            <person name="Barry K."/>
            <person name="Grigoriev I.V."/>
            <person name="Crous P."/>
            <person name="Smith M.E."/>
        </authorList>
    </citation>
    <scope>NUCLEOTIDE SEQUENCE</scope>
    <source>
        <strain evidence="2">RSA 1196</strain>
    </source>
</reference>
<feature type="region of interest" description="Disordered" evidence="1">
    <location>
        <begin position="414"/>
        <end position="504"/>
    </location>
</feature>
<dbReference type="Pfam" id="PF10257">
    <property type="entry name" value="RAI16-like"/>
    <property type="match status" value="2"/>
</dbReference>
<dbReference type="OrthoDB" id="5567991at2759"/>
<dbReference type="Pfam" id="PF19311">
    <property type="entry name" value="KELAA"/>
    <property type="match status" value="1"/>
</dbReference>
<feature type="compositionally biased region" description="Low complexity" evidence="1">
    <location>
        <begin position="1304"/>
        <end position="1315"/>
    </location>
</feature>
<evidence type="ECO:0000313" key="3">
    <source>
        <dbReference type="Proteomes" id="UP001150925"/>
    </source>
</evidence>
<sequence>MFQRFQNFVNNAVEIIAPQIQTGEEQLLEHWLGICDVYRAEQRHVLDASVYVTRIPDHLQGIVKCVKAEEIHRRKAVHENQDILPQTPTLPRKKPSGLYSTRTSVSSSSTLHPTDPTTGIKDGFVLPKPSTTTLVSDLYIGPCLEAISAHRILCKLVNFAEADRPRGMRLEVIKFFIQFLNVTSSKCIPDSTVRQPLLRLLRSVYVIIMNPRPMETVSSPLAGSGNFATLSYGNASRVQLDHTNASLKQENGGRSNLRRGATIGPGMGKNRARPSLWTAFDPPVSSTSRNMSPTVEYLAQTASWDNAPQELSPLAPLRKYDGTVDLKRRATLSHRDVNRRHPLNQKTEASRLGNTSHHSGPTIVSQESLTHQFMILVHTLLKHICRQPEMLDLMVDWGTVNPAELSLIPVDSTSVGGSAGWSAHESTSPMGQEPTDPALAGTTVTSRSSGTSSTTTARIIVSVPQPDGTQRTSATPVDAKPSAQAPLGHRGRVDSGSEAHNHPRPLLAISTNEARSETLHNRRDPQCFLLDVVLKFLQEPGVVGHLSREGMILALETVVMDPRLTWLLLHHVKFIDTLTEHLSYLYAMMPYHKYATETRHDSNIPTALEMESTTLPVISASKELGNQTVRHMHTLKASAKVMLANIFNDDEYADMPSSEGGKSYGQGVNGTVPPRDSANGLQGTKDNLTESDLDQESSQPTSRAKGQQAVSAFFHFWRLVDQLAIICESHPQVMVPVQNNIVHAFLKPTLVMAITSSTEGLAYTATQYATELVRSTRCALLLESIFYALLGEDLNPELSPQQIATESRIPDQSTKLTIQTDTKALGQSSEDTSATPQTPLDNDAFLASALNISMDTLSMSAIAEDWMKSVSLTQDGVDSEVGRASSYLHDVHKPVSPSVRDLLMDRLVSPNERLRIATLQLFDSMLDTYHQFVYISLVLRNFMTPGSSSSGAVTPLSRWRGSPPLSGPGSLSRQSSSGASVSSDPRSYSPQWPEWDEAIRSRLEKQANDNCMKNAIVERFLSLLPDTVMGDAPLDACDPSPSTPTAQSHPETPLKRHSPYPPVSALEQGQEDYVMEAQTKAYAVQRAKSTWLPWETLVLRVAQYDPLTASVSPAVTSSTSPASPRLGNDGSTLGTRLRSHSQVQDEANVDGDLQAQINDLRSRALSDTHLTMEPSSITNRLHTTTALTNPTRASGGSGATEDLAKYSRTLADHCSHPIATTTVDGRDEPVSSRTSQYVYPGVFLTALLTLLSQHLQQHMVHNLLVTGLLAKIVALDEPAINWYMFCACHALDHRLSHLATETSSVSVPSPDSFSPKGDNQQVDPFVTSRAPTGISTLRGYNQQNANPPNTAYLYDTLAQVASEAHQLAQTIPHFGHRLQLARQQGFEPQKLAHSHTVDASSGRLHPTVRQSTMLASARSNAVTSQTLDESETTDELGAMPSYVTVDDGTVTETSTKDTDPGGETSPPVLTTSVKRFVNAYIVLQEFCKEVAAIALVNHFE</sequence>
<feature type="region of interest" description="Disordered" evidence="1">
    <location>
        <begin position="1414"/>
        <end position="1467"/>
    </location>
</feature>